<proteinExistence type="predicted"/>
<dbReference type="RefSeq" id="WP_005858999.1">
    <property type="nucleotide sequence ID" value="NZ_AAYA01000006.1"/>
</dbReference>
<name>A3K3N6_SAGS3</name>
<dbReference type="OrthoDB" id="7851997at2"/>
<evidence type="ECO:0000313" key="3">
    <source>
        <dbReference type="Proteomes" id="UP000005713"/>
    </source>
</evidence>
<sequence>MPARYPDYPYVEPIASNVSQEEIEATISDLLANHPGVCLKEGPLDGLCRALNVDIEYSSPPHEMMLDVPLHKRAVIWLPKNGRPKNDRVAAAIGIGHWILHVPITREKHPGCGVQALHRPKELAAQMEARRFAYILLMPDEAFRNLWYEGRAQAVADVLNVPTQVVYERASMLDLAPPESAGDKYEWKERPAIGGY</sequence>
<gene>
    <name evidence="2" type="ORF">SSE37_11419</name>
</gene>
<dbReference type="AlphaFoldDB" id="A3K3N6"/>
<dbReference type="Proteomes" id="UP000005713">
    <property type="component" value="Unassembled WGS sequence"/>
</dbReference>
<dbReference type="InterPro" id="IPR010359">
    <property type="entry name" value="IrrE_HExxH"/>
</dbReference>
<feature type="domain" description="IrrE N-terminal-like" evidence="1">
    <location>
        <begin position="48"/>
        <end position="171"/>
    </location>
</feature>
<organism evidence="2 3">
    <name type="scientific">Sagittula stellata (strain ATCC 700073 / DSM 11524 / E-37)</name>
    <dbReference type="NCBI Taxonomy" id="388399"/>
    <lineage>
        <taxon>Bacteria</taxon>
        <taxon>Pseudomonadati</taxon>
        <taxon>Pseudomonadota</taxon>
        <taxon>Alphaproteobacteria</taxon>
        <taxon>Rhodobacterales</taxon>
        <taxon>Roseobacteraceae</taxon>
        <taxon>Sagittula</taxon>
    </lineage>
</organism>
<comment type="caution">
    <text evidence="2">The sequence shown here is derived from an EMBL/GenBank/DDBJ whole genome shotgun (WGS) entry which is preliminary data.</text>
</comment>
<dbReference type="EMBL" id="AAYA01000006">
    <property type="protein sequence ID" value="EBA08150.1"/>
    <property type="molecule type" value="Genomic_DNA"/>
</dbReference>
<keyword evidence="3" id="KW-1185">Reference proteome</keyword>
<evidence type="ECO:0000313" key="2">
    <source>
        <dbReference type="EMBL" id="EBA08150.1"/>
    </source>
</evidence>
<dbReference type="Pfam" id="PF06114">
    <property type="entry name" value="Peptidase_M78"/>
    <property type="match status" value="1"/>
</dbReference>
<reference evidence="2 3" key="1">
    <citation type="submission" date="2006-06" db="EMBL/GenBank/DDBJ databases">
        <authorList>
            <person name="Moran M.A."/>
            <person name="Ferriera S."/>
            <person name="Johnson J."/>
            <person name="Kravitz S."/>
            <person name="Beeson K."/>
            <person name="Sutton G."/>
            <person name="Rogers Y.-H."/>
            <person name="Friedman R."/>
            <person name="Frazier M."/>
            <person name="Venter J.C."/>
        </authorList>
    </citation>
    <scope>NUCLEOTIDE SEQUENCE [LARGE SCALE GENOMIC DNA]</scope>
    <source>
        <strain evidence="2 3">E-37</strain>
    </source>
</reference>
<accession>A3K3N6</accession>
<evidence type="ECO:0000259" key="1">
    <source>
        <dbReference type="Pfam" id="PF06114"/>
    </source>
</evidence>
<protein>
    <recommendedName>
        <fullName evidence="1">IrrE N-terminal-like domain-containing protein</fullName>
    </recommendedName>
</protein>